<proteinExistence type="predicted"/>
<name>A0ABS1LRF7_9MICO</name>
<protein>
    <submittedName>
        <fullName evidence="3">Uncharacterized protein</fullName>
    </submittedName>
</protein>
<reference evidence="3 4" key="1">
    <citation type="journal article" date="2021" name="Arch. Microbiol.">
        <title>Myceligenerans indicum sp. nov., an actinobacterium isolated from mangrove sediment of Sundarbans, India.</title>
        <authorList>
            <person name="Asha K."/>
            <person name="Bhadury P."/>
        </authorList>
    </citation>
    <scope>NUCLEOTIDE SEQUENCE [LARGE SCALE GENOMIC DNA]</scope>
    <source>
        <strain evidence="3 4">I2</strain>
    </source>
</reference>
<keyword evidence="2" id="KW-0472">Membrane</keyword>
<accession>A0ABS1LRF7</accession>
<gene>
    <name evidence="3" type="ORF">HGK34_21300</name>
</gene>
<feature type="transmembrane region" description="Helical" evidence="2">
    <location>
        <begin position="20"/>
        <end position="41"/>
    </location>
</feature>
<evidence type="ECO:0000313" key="3">
    <source>
        <dbReference type="EMBL" id="MBL0888780.1"/>
    </source>
</evidence>
<evidence type="ECO:0000256" key="1">
    <source>
        <dbReference type="SAM" id="MobiDB-lite"/>
    </source>
</evidence>
<dbReference type="RefSeq" id="WP_201851250.1">
    <property type="nucleotide sequence ID" value="NZ_JABBYC010000081.1"/>
</dbReference>
<feature type="compositionally biased region" description="Pro residues" evidence="1">
    <location>
        <begin position="286"/>
        <end position="295"/>
    </location>
</feature>
<feature type="region of interest" description="Disordered" evidence="1">
    <location>
        <begin position="123"/>
        <end position="142"/>
    </location>
</feature>
<dbReference type="Proteomes" id="UP000675409">
    <property type="component" value="Unassembled WGS sequence"/>
</dbReference>
<feature type="compositionally biased region" description="Low complexity" evidence="1">
    <location>
        <begin position="185"/>
        <end position="211"/>
    </location>
</feature>
<keyword evidence="2" id="KW-1133">Transmembrane helix</keyword>
<feature type="compositionally biased region" description="Pro residues" evidence="1">
    <location>
        <begin position="248"/>
        <end position="264"/>
    </location>
</feature>
<dbReference type="EMBL" id="JABBYC010000081">
    <property type="protein sequence ID" value="MBL0888780.1"/>
    <property type="molecule type" value="Genomic_DNA"/>
</dbReference>
<evidence type="ECO:0000313" key="4">
    <source>
        <dbReference type="Proteomes" id="UP000675409"/>
    </source>
</evidence>
<comment type="caution">
    <text evidence="3">The sequence shown here is derived from an EMBL/GenBank/DDBJ whole genome shotgun (WGS) entry which is preliminary data.</text>
</comment>
<keyword evidence="4" id="KW-1185">Reference proteome</keyword>
<organism evidence="3 4">
    <name type="scientific">Myceligenerans indicum</name>
    <dbReference type="NCBI Taxonomy" id="2593663"/>
    <lineage>
        <taxon>Bacteria</taxon>
        <taxon>Bacillati</taxon>
        <taxon>Actinomycetota</taxon>
        <taxon>Actinomycetes</taxon>
        <taxon>Micrococcales</taxon>
        <taxon>Promicromonosporaceae</taxon>
        <taxon>Myceligenerans</taxon>
    </lineage>
</organism>
<evidence type="ECO:0000256" key="2">
    <source>
        <dbReference type="SAM" id="Phobius"/>
    </source>
</evidence>
<sequence>MGTYRHGIGQWVYERRSAVVAGAGAFVVTMLCAGGAVALMIEDRPRYEAGAVIQTVRIPAIVTADVVAGQEAPPASVDRLLGESRVRSVETIAAGEAVYTAAEQSAGASPDTLRRLRDALDEASHGVQEELPDGASQERREQHIRDLEAQRTSVLDAASAITQVRHVPAEELPAGTTTTTGPVMESSESPGGEPSEQPSQEPSREPSQQPGDETYDLPTDAPSGLPTDTPSEVPSDPSSDEPAGDPSQSPPPAPEDETGPPPPADDPDAGGLGGLFDKGEVTGDPTPSPSATPAG</sequence>
<keyword evidence="2" id="KW-0812">Transmembrane</keyword>
<feature type="region of interest" description="Disordered" evidence="1">
    <location>
        <begin position="164"/>
        <end position="295"/>
    </location>
</feature>
<feature type="compositionally biased region" description="Low complexity" evidence="1">
    <location>
        <begin position="226"/>
        <end position="237"/>
    </location>
</feature>